<evidence type="ECO:0000256" key="1">
    <source>
        <dbReference type="ARBA" id="ARBA00010757"/>
    </source>
</evidence>
<keyword evidence="6" id="KW-0067">ATP-binding</keyword>
<dbReference type="STRING" id="293826.Amet_3389"/>
<reference evidence="8" key="1">
    <citation type="journal article" date="2016" name="Genome Announc.">
        <title>Complete genome sequence of Alkaliphilus metalliredigens strain QYMF, an alkaliphilic and metal-reducing bacterium isolated from borax-contaminated leachate ponds.</title>
        <authorList>
            <person name="Hwang C."/>
            <person name="Copeland A."/>
            <person name="Lucas S."/>
            <person name="Lapidus A."/>
            <person name="Barry K."/>
            <person name="Detter J.C."/>
            <person name="Glavina Del Rio T."/>
            <person name="Hammon N."/>
            <person name="Israni S."/>
            <person name="Dalin E."/>
            <person name="Tice H."/>
            <person name="Pitluck S."/>
            <person name="Chertkov O."/>
            <person name="Brettin T."/>
            <person name="Bruce D."/>
            <person name="Han C."/>
            <person name="Schmutz J."/>
            <person name="Larimer F."/>
            <person name="Land M.L."/>
            <person name="Hauser L."/>
            <person name="Kyrpides N."/>
            <person name="Mikhailova N."/>
            <person name="Ye Q."/>
            <person name="Zhou J."/>
            <person name="Richardson P."/>
            <person name="Fields M.W."/>
        </authorList>
    </citation>
    <scope>NUCLEOTIDE SEQUENCE [LARGE SCALE GENOMIC DNA]</scope>
    <source>
        <strain evidence="8">QYMF</strain>
    </source>
</reference>
<keyword evidence="8" id="KW-1185">Reference proteome</keyword>
<keyword evidence="6" id="KW-0648">Protein biosynthesis</keyword>
<dbReference type="GO" id="GO:0006450">
    <property type="term" value="P:regulation of translational fidelity"/>
    <property type="evidence" value="ECO:0007669"/>
    <property type="project" value="InterPro"/>
</dbReference>
<comment type="similarity">
    <text evidence="1 6">Belongs to the GatC family.</text>
</comment>
<dbReference type="EC" id="6.3.5.-" evidence="6"/>
<sequence>MKVNIETINYIAKLAKLKFTEEEAIDFANEFEGILSHFESIDNEDLTEIDFSSQAYTQSVLREDISKNFENKKALLKNAKGMKDNYIVIPKVIE</sequence>
<evidence type="ECO:0000313" key="8">
    <source>
        <dbReference type="Proteomes" id="UP000001572"/>
    </source>
</evidence>
<dbReference type="RefSeq" id="WP_012064480.1">
    <property type="nucleotide sequence ID" value="NC_009633.1"/>
</dbReference>
<evidence type="ECO:0000256" key="4">
    <source>
        <dbReference type="ARBA" id="ARBA00047380"/>
    </source>
</evidence>
<dbReference type="InterPro" id="IPR036113">
    <property type="entry name" value="Asp/Glu-ADT_sf_sub_c"/>
</dbReference>
<comment type="subunit">
    <text evidence="2 6">Heterotrimer of A, B and C subunits.</text>
</comment>
<keyword evidence="7" id="KW-0808">Transferase</keyword>
<keyword evidence="6" id="KW-0436">Ligase</keyword>
<dbReference type="SUPFAM" id="SSF141000">
    <property type="entry name" value="Glu-tRNAGln amidotransferase C subunit"/>
    <property type="match status" value="1"/>
</dbReference>
<dbReference type="GO" id="GO:0006412">
    <property type="term" value="P:translation"/>
    <property type="evidence" value="ECO:0007669"/>
    <property type="project" value="UniProtKB-UniRule"/>
</dbReference>
<dbReference type="HOGENOM" id="CLU_105899_1_2_9"/>
<dbReference type="Proteomes" id="UP000001572">
    <property type="component" value="Chromosome"/>
</dbReference>
<evidence type="ECO:0000256" key="3">
    <source>
        <dbReference type="ARBA" id="ARBA00024799"/>
    </source>
</evidence>
<dbReference type="NCBIfam" id="TIGR00135">
    <property type="entry name" value="gatC"/>
    <property type="match status" value="1"/>
</dbReference>
<proteinExistence type="inferred from homology"/>
<keyword evidence="6" id="KW-0547">Nucleotide-binding</keyword>
<evidence type="ECO:0000256" key="2">
    <source>
        <dbReference type="ARBA" id="ARBA00011123"/>
    </source>
</evidence>
<dbReference type="HAMAP" id="MF_00122">
    <property type="entry name" value="GatC"/>
    <property type="match status" value="1"/>
</dbReference>
<evidence type="ECO:0000256" key="5">
    <source>
        <dbReference type="ARBA" id="ARBA00047913"/>
    </source>
</evidence>
<name>A6TTJ9_ALKMQ</name>
<comment type="catalytic activity">
    <reaction evidence="4 6">
        <text>L-aspartyl-tRNA(Asn) + L-glutamine + ATP + H2O = L-asparaginyl-tRNA(Asn) + L-glutamate + ADP + phosphate + 2 H(+)</text>
        <dbReference type="Rhea" id="RHEA:14513"/>
        <dbReference type="Rhea" id="RHEA-COMP:9674"/>
        <dbReference type="Rhea" id="RHEA-COMP:9677"/>
        <dbReference type="ChEBI" id="CHEBI:15377"/>
        <dbReference type="ChEBI" id="CHEBI:15378"/>
        <dbReference type="ChEBI" id="CHEBI:29985"/>
        <dbReference type="ChEBI" id="CHEBI:30616"/>
        <dbReference type="ChEBI" id="CHEBI:43474"/>
        <dbReference type="ChEBI" id="CHEBI:58359"/>
        <dbReference type="ChEBI" id="CHEBI:78515"/>
        <dbReference type="ChEBI" id="CHEBI:78516"/>
        <dbReference type="ChEBI" id="CHEBI:456216"/>
    </reaction>
</comment>
<organism evidence="7 8">
    <name type="scientific">Alkaliphilus metalliredigens (strain QYMF)</name>
    <dbReference type="NCBI Taxonomy" id="293826"/>
    <lineage>
        <taxon>Bacteria</taxon>
        <taxon>Bacillati</taxon>
        <taxon>Bacillota</taxon>
        <taxon>Clostridia</taxon>
        <taxon>Peptostreptococcales</taxon>
        <taxon>Natronincolaceae</taxon>
        <taxon>Alkaliphilus</taxon>
    </lineage>
</organism>
<dbReference type="PANTHER" id="PTHR15004">
    <property type="entry name" value="GLUTAMYL-TRNA(GLN) AMIDOTRANSFERASE SUBUNIT C, MITOCHONDRIAL"/>
    <property type="match status" value="1"/>
</dbReference>
<dbReference type="OrthoDB" id="9813938at2"/>
<dbReference type="GO" id="GO:0050566">
    <property type="term" value="F:asparaginyl-tRNA synthase (glutamine-hydrolyzing) activity"/>
    <property type="evidence" value="ECO:0007669"/>
    <property type="project" value="RHEA"/>
</dbReference>
<dbReference type="Pfam" id="PF02686">
    <property type="entry name" value="GatC"/>
    <property type="match status" value="1"/>
</dbReference>
<dbReference type="GO" id="GO:0050567">
    <property type="term" value="F:glutaminyl-tRNA synthase (glutamine-hydrolyzing) activity"/>
    <property type="evidence" value="ECO:0007669"/>
    <property type="project" value="UniProtKB-UniRule"/>
</dbReference>
<dbReference type="eggNOG" id="COG0721">
    <property type="taxonomic scope" value="Bacteria"/>
</dbReference>
<dbReference type="InterPro" id="IPR003837">
    <property type="entry name" value="GatC"/>
</dbReference>
<dbReference type="AlphaFoldDB" id="A6TTJ9"/>
<comment type="catalytic activity">
    <reaction evidence="5 6">
        <text>L-glutamyl-tRNA(Gln) + L-glutamine + ATP + H2O = L-glutaminyl-tRNA(Gln) + L-glutamate + ADP + phosphate + H(+)</text>
        <dbReference type="Rhea" id="RHEA:17521"/>
        <dbReference type="Rhea" id="RHEA-COMP:9681"/>
        <dbReference type="Rhea" id="RHEA-COMP:9684"/>
        <dbReference type="ChEBI" id="CHEBI:15377"/>
        <dbReference type="ChEBI" id="CHEBI:15378"/>
        <dbReference type="ChEBI" id="CHEBI:29985"/>
        <dbReference type="ChEBI" id="CHEBI:30616"/>
        <dbReference type="ChEBI" id="CHEBI:43474"/>
        <dbReference type="ChEBI" id="CHEBI:58359"/>
        <dbReference type="ChEBI" id="CHEBI:78520"/>
        <dbReference type="ChEBI" id="CHEBI:78521"/>
        <dbReference type="ChEBI" id="CHEBI:456216"/>
    </reaction>
</comment>
<dbReference type="GO" id="GO:0070681">
    <property type="term" value="P:glutaminyl-tRNAGln biosynthesis via transamidation"/>
    <property type="evidence" value="ECO:0007669"/>
    <property type="project" value="TreeGrafter"/>
</dbReference>
<dbReference type="GO" id="GO:0016740">
    <property type="term" value="F:transferase activity"/>
    <property type="evidence" value="ECO:0007669"/>
    <property type="project" value="UniProtKB-KW"/>
</dbReference>
<evidence type="ECO:0000313" key="7">
    <source>
        <dbReference type="EMBL" id="ABR49517.1"/>
    </source>
</evidence>
<dbReference type="EMBL" id="CP000724">
    <property type="protein sequence ID" value="ABR49517.1"/>
    <property type="molecule type" value="Genomic_DNA"/>
</dbReference>
<dbReference type="GO" id="GO:0005524">
    <property type="term" value="F:ATP binding"/>
    <property type="evidence" value="ECO:0007669"/>
    <property type="project" value="UniProtKB-KW"/>
</dbReference>
<dbReference type="KEGG" id="amt:Amet_3389"/>
<evidence type="ECO:0000256" key="6">
    <source>
        <dbReference type="HAMAP-Rule" id="MF_00122"/>
    </source>
</evidence>
<accession>A6TTJ9</accession>
<gene>
    <name evidence="6" type="primary">gatC</name>
    <name evidence="7" type="ordered locus">Amet_3389</name>
</gene>
<dbReference type="Gene3D" id="1.10.20.60">
    <property type="entry name" value="Glu-tRNAGln amidotransferase C subunit, N-terminal domain"/>
    <property type="match status" value="1"/>
</dbReference>
<comment type="function">
    <text evidence="3 6">Allows the formation of correctly charged Asn-tRNA(Asn) or Gln-tRNA(Gln) through the transamidation of misacylated Asp-tRNA(Asn) or Glu-tRNA(Gln) in organisms which lack either or both of asparaginyl-tRNA or glutaminyl-tRNA synthetases. The reaction takes place in the presence of glutamine and ATP through an activated phospho-Asp-tRNA(Asn) or phospho-Glu-tRNA(Gln).</text>
</comment>
<protein>
    <recommendedName>
        <fullName evidence="6">Aspartyl/glutamyl-tRNA(Asn/Gln) amidotransferase subunit C</fullName>
        <shortName evidence="6">Asp/Glu-ADT subunit C</shortName>
        <ecNumber evidence="6">6.3.5.-</ecNumber>
    </recommendedName>
</protein>
<dbReference type="PANTHER" id="PTHR15004:SF0">
    <property type="entry name" value="GLUTAMYL-TRNA(GLN) AMIDOTRANSFERASE SUBUNIT C, MITOCHONDRIAL"/>
    <property type="match status" value="1"/>
</dbReference>